<feature type="chain" id="PRO_5046621536" evidence="1">
    <location>
        <begin position="29"/>
        <end position="215"/>
    </location>
</feature>
<organism evidence="2 3">
    <name type="scientific">Paenibacillus turicensis</name>
    <dbReference type="NCBI Taxonomy" id="160487"/>
    <lineage>
        <taxon>Bacteria</taxon>
        <taxon>Bacillati</taxon>
        <taxon>Bacillota</taxon>
        <taxon>Bacilli</taxon>
        <taxon>Bacillales</taxon>
        <taxon>Paenibacillaceae</taxon>
        <taxon>Paenibacillus</taxon>
    </lineage>
</organism>
<proteinExistence type="predicted"/>
<keyword evidence="1" id="KW-0732">Signal</keyword>
<protein>
    <submittedName>
        <fullName evidence="2">Uncharacterized protein</fullName>
    </submittedName>
</protein>
<sequence>MKNRKKRYRRNVTLIAATLLIISLFKFASDKEELEANGVKYINASAKVISYFDFNDLETSSELIVSGTKDRVENDYIERDNMGDVIGYGTKSAIKINKVIKSKNKEITIGSHITVLENGATEQTSKGTIVYGVEGYQLMNEKEEYLLFLDKSLTDPNIYFVKGVYYGKIPLKQPSKGKLQGKEEDIPYDFQYKGEITEKLEQIFTDALIKYGNEQ</sequence>
<gene>
    <name evidence="2" type="ORF">J2Z32_002810</name>
</gene>
<dbReference type="RefSeq" id="WP_210089766.1">
    <property type="nucleotide sequence ID" value="NZ_JAGGKG010000013.1"/>
</dbReference>
<evidence type="ECO:0000313" key="2">
    <source>
        <dbReference type="EMBL" id="MBP1906161.1"/>
    </source>
</evidence>
<name>A0ABS4FUA4_9BACL</name>
<evidence type="ECO:0000313" key="3">
    <source>
        <dbReference type="Proteomes" id="UP001519272"/>
    </source>
</evidence>
<evidence type="ECO:0000256" key="1">
    <source>
        <dbReference type="SAM" id="SignalP"/>
    </source>
</evidence>
<keyword evidence="3" id="KW-1185">Reference proteome</keyword>
<dbReference type="Proteomes" id="UP001519272">
    <property type="component" value="Unassembled WGS sequence"/>
</dbReference>
<comment type="caution">
    <text evidence="2">The sequence shown here is derived from an EMBL/GenBank/DDBJ whole genome shotgun (WGS) entry which is preliminary data.</text>
</comment>
<dbReference type="EMBL" id="JAGGKG010000013">
    <property type="protein sequence ID" value="MBP1906161.1"/>
    <property type="molecule type" value="Genomic_DNA"/>
</dbReference>
<reference evidence="2 3" key="1">
    <citation type="submission" date="2021-03" db="EMBL/GenBank/DDBJ databases">
        <title>Genomic Encyclopedia of Type Strains, Phase IV (KMG-IV): sequencing the most valuable type-strain genomes for metagenomic binning, comparative biology and taxonomic classification.</title>
        <authorList>
            <person name="Goeker M."/>
        </authorList>
    </citation>
    <scope>NUCLEOTIDE SEQUENCE [LARGE SCALE GENOMIC DNA]</scope>
    <source>
        <strain evidence="2 3">DSM 14349</strain>
    </source>
</reference>
<feature type="signal peptide" evidence="1">
    <location>
        <begin position="1"/>
        <end position="28"/>
    </location>
</feature>
<accession>A0ABS4FUA4</accession>